<dbReference type="InterPro" id="IPR005876">
    <property type="entry name" value="Co_trans_ATP-bd"/>
</dbReference>
<dbReference type="PROSITE" id="PS00211">
    <property type="entry name" value="ABC_TRANSPORTER_1"/>
    <property type="match status" value="1"/>
</dbReference>
<dbReference type="RefSeq" id="WP_282000506.1">
    <property type="nucleotide sequence ID" value="NZ_AP027151.1"/>
</dbReference>
<evidence type="ECO:0000256" key="4">
    <source>
        <dbReference type="ARBA" id="ARBA00022475"/>
    </source>
</evidence>
<dbReference type="InterPro" id="IPR003439">
    <property type="entry name" value="ABC_transporter-like_ATP-bd"/>
</dbReference>
<proteinExistence type="inferred from homology"/>
<dbReference type="InterPro" id="IPR027417">
    <property type="entry name" value="P-loop_NTPase"/>
</dbReference>
<keyword evidence="7" id="KW-1278">Translocase</keyword>
<dbReference type="PROSITE" id="PS50893">
    <property type="entry name" value="ABC_TRANSPORTER_2"/>
    <property type="match status" value="1"/>
</dbReference>
<dbReference type="Proteomes" id="UP001317705">
    <property type="component" value="Chromosome"/>
</dbReference>
<dbReference type="CDD" id="cd03225">
    <property type="entry name" value="ABC_cobalt_CbiO_domain1"/>
    <property type="match status" value="1"/>
</dbReference>
<dbReference type="EMBL" id="AP027151">
    <property type="protein sequence ID" value="BDV44402.1"/>
    <property type="molecule type" value="Genomic_DNA"/>
</dbReference>
<comment type="similarity">
    <text evidence="2 9">Belongs to the ABC transporter superfamily.</text>
</comment>
<evidence type="ECO:0000256" key="6">
    <source>
        <dbReference type="ARBA" id="ARBA00022840"/>
    </source>
</evidence>
<evidence type="ECO:0000259" key="10">
    <source>
        <dbReference type="PROSITE" id="PS50893"/>
    </source>
</evidence>
<evidence type="ECO:0000256" key="8">
    <source>
        <dbReference type="ARBA" id="ARBA00023136"/>
    </source>
</evidence>
<evidence type="ECO:0000256" key="2">
    <source>
        <dbReference type="ARBA" id="ARBA00005417"/>
    </source>
</evidence>
<dbReference type="Gene3D" id="3.40.50.300">
    <property type="entry name" value="P-loop containing nucleotide triphosphate hydrolases"/>
    <property type="match status" value="1"/>
</dbReference>
<feature type="domain" description="ABC transporter" evidence="10">
    <location>
        <begin position="6"/>
        <end position="239"/>
    </location>
</feature>
<gene>
    <name evidence="11" type="ORF">GURASL_33250</name>
</gene>
<dbReference type="PANTHER" id="PTHR43553">
    <property type="entry name" value="HEAVY METAL TRANSPORTER"/>
    <property type="match status" value="1"/>
</dbReference>
<sequence length="288" mass="31636">MTARLAVQVDAFNYPDGTPALAEIRFDVREGEFCGILGANGSGKTTLLKIVDGLIKEYTGQVLLDGQDVRRLHPREIYRKVGLVFQNPDDQLFASTVAEDVAFGPRNMGMAEDEVAARVAAALAAVELESLGGKNIHHLSYGQKKRACIAGLLAMGHGTLLLDEPTAGLDPMGEYRMMELLLRLNRENGVTIVMATHSVDLVPLFLDRLHILSRGRVVRSGPPEEVFTAPAELENVKLRLPHIAELIYRLKHQDRLPFPRLPLTIGEARREIVELVGLAGAPHTKENT</sequence>
<accession>A0ABM8EP60</accession>
<keyword evidence="6 9" id="KW-0067">ATP-binding</keyword>
<name>A0ABM8EP60_9BACT</name>
<dbReference type="PANTHER" id="PTHR43553:SF24">
    <property type="entry name" value="ENERGY-COUPLING FACTOR TRANSPORTER ATP-BINDING PROTEIN ECFA1"/>
    <property type="match status" value="1"/>
</dbReference>
<dbReference type="Pfam" id="PF00005">
    <property type="entry name" value="ABC_tran"/>
    <property type="match status" value="1"/>
</dbReference>
<protein>
    <recommendedName>
        <fullName evidence="9">ABC transporter ATP-binding protein</fullName>
    </recommendedName>
</protein>
<evidence type="ECO:0000256" key="3">
    <source>
        <dbReference type="ARBA" id="ARBA00022448"/>
    </source>
</evidence>
<dbReference type="InterPro" id="IPR017871">
    <property type="entry name" value="ABC_transporter-like_CS"/>
</dbReference>
<dbReference type="InterPro" id="IPR015856">
    <property type="entry name" value="ABC_transpr_CbiO/EcfA_su"/>
</dbReference>
<dbReference type="SUPFAM" id="SSF52540">
    <property type="entry name" value="P-loop containing nucleoside triphosphate hydrolases"/>
    <property type="match status" value="1"/>
</dbReference>
<keyword evidence="12" id="KW-1185">Reference proteome</keyword>
<dbReference type="InterPro" id="IPR003593">
    <property type="entry name" value="AAA+_ATPase"/>
</dbReference>
<keyword evidence="5 9" id="KW-0547">Nucleotide-binding</keyword>
<dbReference type="InterPro" id="IPR050095">
    <property type="entry name" value="ECF_ABC_transporter_ATP-bd"/>
</dbReference>
<comment type="subcellular location">
    <subcellularLocation>
        <location evidence="1 9">Cell membrane</location>
        <topology evidence="1 9">Peripheral membrane protein</topology>
    </subcellularLocation>
</comment>
<keyword evidence="3 9" id="KW-0813">Transport</keyword>
<evidence type="ECO:0000256" key="7">
    <source>
        <dbReference type="ARBA" id="ARBA00022967"/>
    </source>
</evidence>
<evidence type="ECO:0000313" key="11">
    <source>
        <dbReference type="EMBL" id="BDV44402.1"/>
    </source>
</evidence>
<evidence type="ECO:0000256" key="1">
    <source>
        <dbReference type="ARBA" id="ARBA00004202"/>
    </source>
</evidence>
<evidence type="ECO:0000256" key="5">
    <source>
        <dbReference type="ARBA" id="ARBA00022741"/>
    </source>
</evidence>
<comment type="function">
    <text evidence="9">Part of an ABC transporter complex. Responsible for energy coupling to the transport system.</text>
</comment>
<dbReference type="GO" id="GO:0005524">
    <property type="term" value="F:ATP binding"/>
    <property type="evidence" value="ECO:0007669"/>
    <property type="project" value="UniProtKB-KW"/>
</dbReference>
<organism evidence="11 12">
    <name type="scientific">Geotalea uraniireducens</name>
    <dbReference type="NCBI Taxonomy" id="351604"/>
    <lineage>
        <taxon>Bacteria</taxon>
        <taxon>Pseudomonadati</taxon>
        <taxon>Thermodesulfobacteriota</taxon>
        <taxon>Desulfuromonadia</taxon>
        <taxon>Geobacterales</taxon>
        <taxon>Geobacteraceae</taxon>
        <taxon>Geotalea</taxon>
    </lineage>
</organism>
<keyword evidence="4 9" id="KW-1003">Cell membrane</keyword>
<dbReference type="SMART" id="SM00382">
    <property type="entry name" value="AAA"/>
    <property type="match status" value="1"/>
</dbReference>
<evidence type="ECO:0000256" key="9">
    <source>
        <dbReference type="RuleBase" id="RU364103"/>
    </source>
</evidence>
<evidence type="ECO:0000313" key="12">
    <source>
        <dbReference type="Proteomes" id="UP001317705"/>
    </source>
</evidence>
<reference evidence="11 12" key="1">
    <citation type="submission" date="2022-12" db="EMBL/GenBank/DDBJ databases">
        <title>Polyphasic characterization of Geotalea uranireducens NIT-SL11 newly isolated from a complex of sewage sludge and microbially reduced graphene oxide.</title>
        <authorList>
            <person name="Xie L."/>
            <person name="Yoshida N."/>
            <person name="Meng L."/>
        </authorList>
    </citation>
    <scope>NUCLEOTIDE SEQUENCE [LARGE SCALE GENOMIC DNA]</scope>
    <source>
        <strain evidence="11 12">NIT-SL11</strain>
    </source>
</reference>
<keyword evidence="8 9" id="KW-0472">Membrane</keyword>
<dbReference type="NCBIfam" id="TIGR01166">
    <property type="entry name" value="cbiO"/>
    <property type="match status" value="1"/>
</dbReference>